<evidence type="ECO:0000313" key="1">
    <source>
        <dbReference type="EMBL" id="MDD1124903.1"/>
    </source>
</evidence>
<dbReference type="Pfam" id="PF14022">
    <property type="entry name" value="DUF4238"/>
    <property type="match status" value="1"/>
</dbReference>
<accession>A0ABT5PLX8</accession>
<sequence>MSDNPPKNHHYVPRHFLKAWSFDGKKLYRYKLQPWGGDLEVQKASLDRVASEHDLYTVEFPDGRFETETSHVTPQVDVPGFKVLERARSSSVCEFDAEDLRELANYVVLLEARNPKILKIMDIRPQLSEIAEQSIRDGLKKADVDHVADYLKLGNLGPVSLGLFIKNESDGRYGKPFAEGLASVELREYEFDSDRLLCSNYPAARWGKFDGELLLVLAITPRKALVYSSNNRLIESIPDDLKAVLFNLYTLGKAEEAYYIDGAMGDFVRAHLGWAVDQTLEESREYVVSILTSYLSPGI</sequence>
<dbReference type="Proteomes" id="UP001150531">
    <property type="component" value="Unassembled WGS sequence"/>
</dbReference>
<protein>
    <submittedName>
        <fullName evidence="1">DUF4238 domain-containing protein</fullName>
    </submittedName>
</protein>
<proteinExistence type="predicted"/>
<organism evidence="1 2">
    <name type="scientific">Pseudomonas aphyarum</name>
    <dbReference type="NCBI Taxonomy" id="2942629"/>
    <lineage>
        <taxon>Bacteria</taxon>
        <taxon>Pseudomonadati</taxon>
        <taxon>Pseudomonadota</taxon>
        <taxon>Gammaproteobacteria</taxon>
        <taxon>Pseudomonadales</taxon>
        <taxon>Pseudomonadaceae</taxon>
        <taxon>Pseudomonas</taxon>
    </lineage>
</organism>
<name>A0ABT5PLX8_9PSED</name>
<dbReference type="InterPro" id="IPR025332">
    <property type="entry name" value="DUF4238"/>
</dbReference>
<evidence type="ECO:0000313" key="2">
    <source>
        <dbReference type="Proteomes" id="UP001150531"/>
    </source>
</evidence>
<comment type="caution">
    <text evidence="1">The sequence shown here is derived from an EMBL/GenBank/DDBJ whole genome shotgun (WGS) entry which is preliminary data.</text>
</comment>
<dbReference type="EMBL" id="JAMDGS010000006">
    <property type="protein sequence ID" value="MDD1124903.1"/>
    <property type="molecule type" value="Genomic_DNA"/>
</dbReference>
<dbReference type="RefSeq" id="WP_273899701.1">
    <property type="nucleotide sequence ID" value="NZ_JAMDGS010000006.1"/>
</dbReference>
<gene>
    <name evidence="1" type="ORF">M5G18_09885</name>
</gene>
<reference evidence="1" key="1">
    <citation type="submission" date="2022-05" db="EMBL/GenBank/DDBJ databases">
        <title>Novel Pseudomonas spp. Isolated from a Rainbow Trout Aquaculture Facility.</title>
        <authorList>
            <person name="Testerman T."/>
            <person name="Graf J."/>
        </authorList>
    </citation>
    <scope>NUCLEOTIDE SEQUENCE</scope>
    <source>
        <strain evidence="1">ID386</strain>
    </source>
</reference>
<keyword evidence="2" id="KW-1185">Reference proteome</keyword>